<protein>
    <submittedName>
        <fullName evidence="9">High mobility group B protein 14</fullName>
    </submittedName>
</protein>
<dbReference type="KEGG" id="rsz:108854117"/>
<dbReference type="SUPFAM" id="SSF47095">
    <property type="entry name" value="HMG-box"/>
    <property type="match status" value="1"/>
</dbReference>
<evidence type="ECO:0000256" key="2">
    <source>
        <dbReference type="ARBA" id="ARBA00008774"/>
    </source>
</evidence>
<dbReference type="Pfam" id="PF00505">
    <property type="entry name" value="HMG_box"/>
    <property type="match status" value="1"/>
</dbReference>
<dbReference type="PROSITE" id="PS50118">
    <property type="entry name" value="HMG_BOX_2"/>
    <property type="match status" value="1"/>
</dbReference>
<dbReference type="GO" id="GO:0005634">
    <property type="term" value="C:nucleus"/>
    <property type="evidence" value="ECO:0007669"/>
    <property type="project" value="UniProtKB-SubCell"/>
</dbReference>
<comment type="similarity">
    <text evidence="2">Belongs to the HMGB family.</text>
</comment>
<dbReference type="InterPro" id="IPR031061">
    <property type="entry name" value="HMGB_plant"/>
</dbReference>
<proteinExistence type="inferred from homology"/>
<dbReference type="AlphaFoldDB" id="A0A6J0NH25"/>
<accession>A0A6J0NH25</accession>
<dbReference type="RefSeq" id="XP_018483128.1">
    <property type="nucleotide sequence ID" value="XM_018627626.2"/>
</dbReference>
<feature type="domain" description="HMG box" evidence="7">
    <location>
        <begin position="67"/>
        <end position="136"/>
    </location>
</feature>
<dbReference type="Gene3D" id="1.10.30.10">
    <property type="entry name" value="High mobility group box domain"/>
    <property type="match status" value="1"/>
</dbReference>
<sequence>MTKKGLKSRPSSPSYTGGSARNLEMVVKSSEDARSSKRLRLQPLRKPKSSLKKKSKKKADKLHGNMPKKPPTAFFFFLEDFRKQYQEENPEVKSMREIGKTCGEKWKTMTYEEKVKYYDIATEKREEFHRAMTEYTKRLESGEYDESEETESDFSE</sequence>
<dbReference type="GO" id="GO:0000785">
    <property type="term" value="C:chromatin"/>
    <property type="evidence" value="ECO:0007669"/>
    <property type="project" value="UniProtKB-ARBA"/>
</dbReference>
<evidence type="ECO:0000256" key="1">
    <source>
        <dbReference type="ARBA" id="ARBA00004123"/>
    </source>
</evidence>
<evidence type="ECO:0000256" key="5">
    <source>
        <dbReference type="PROSITE-ProRule" id="PRU00267"/>
    </source>
</evidence>
<feature type="compositionally biased region" description="Basic residues" evidence="6">
    <location>
        <begin position="36"/>
        <end position="60"/>
    </location>
</feature>
<evidence type="ECO:0000313" key="8">
    <source>
        <dbReference type="Proteomes" id="UP000504610"/>
    </source>
</evidence>
<dbReference type="Proteomes" id="UP000504610">
    <property type="component" value="Chromosome 4"/>
</dbReference>
<dbReference type="InterPro" id="IPR036910">
    <property type="entry name" value="HMG_box_dom_sf"/>
</dbReference>
<keyword evidence="4 5" id="KW-0539">Nucleus</keyword>
<dbReference type="OrthoDB" id="1919336at2759"/>
<organism evidence="8 9">
    <name type="scientific">Raphanus sativus</name>
    <name type="common">Radish</name>
    <name type="synonym">Raphanus raphanistrum var. sativus</name>
    <dbReference type="NCBI Taxonomy" id="3726"/>
    <lineage>
        <taxon>Eukaryota</taxon>
        <taxon>Viridiplantae</taxon>
        <taxon>Streptophyta</taxon>
        <taxon>Embryophyta</taxon>
        <taxon>Tracheophyta</taxon>
        <taxon>Spermatophyta</taxon>
        <taxon>Magnoliopsida</taxon>
        <taxon>eudicotyledons</taxon>
        <taxon>Gunneridae</taxon>
        <taxon>Pentapetalae</taxon>
        <taxon>rosids</taxon>
        <taxon>malvids</taxon>
        <taxon>Brassicales</taxon>
        <taxon>Brassicaceae</taxon>
        <taxon>Brassiceae</taxon>
        <taxon>Raphanus</taxon>
    </lineage>
</organism>
<evidence type="ECO:0000256" key="3">
    <source>
        <dbReference type="ARBA" id="ARBA00023125"/>
    </source>
</evidence>
<reference evidence="9" key="2">
    <citation type="submission" date="2025-08" db="UniProtKB">
        <authorList>
            <consortium name="RefSeq"/>
        </authorList>
    </citation>
    <scope>IDENTIFICATION</scope>
    <source>
        <tissue evidence="9">Leaf</tissue>
    </source>
</reference>
<evidence type="ECO:0000259" key="7">
    <source>
        <dbReference type="PROSITE" id="PS50118"/>
    </source>
</evidence>
<dbReference type="GO" id="GO:0003682">
    <property type="term" value="F:chromatin binding"/>
    <property type="evidence" value="ECO:0007669"/>
    <property type="project" value="UniProtKB-ARBA"/>
</dbReference>
<evidence type="ECO:0000313" key="9">
    <source>
        <dbReference type="RefSeq" id="XP_018483128.1"/>
    </source>
</evidence>
<evidence type="ECO:0000256" key="4">
    <source>
        <dbReference type="ARBA" id="ARBA00023242"/>
    </source>
</evidence>
<keyword evidence="8" id="KW-1185">Reference proteome</keyword>
<dbReference type="PANTHER" id="PTHR46261">
    <property type="entry name" value="HIGH MOBILITY GROUP B PROTEIN 4-RELATED"/>
    <property type="match status" value="1"/>
</dbReference>
<evidence type="ECO:0000256" key="6">
    <source>
        <dbReference type="SAM" id="MobiDB-lite"/>
    </source>
</evidence>
<dbReference type="SMART" id="SM00398">
    <property type="entry name" value="HMG"/>
    <property type="match status" value="1"/>
</dbReference>
<reference evidence="8" key="1">
    <citation type="journal article" date="2019" name="Database">
        <title>The radish genome database (RadishGD): an integrated information resource for radish genomics.</title>
        <authorList>
            <person name="Yu H.J."/>
            <person name="Baek S."/>
            <person name="Lee Y.J."/>
            <person name="Cho A."/>
            <person name="Mun J.H."/>
        </authorList>
    </citation>
    <scope>NUCLEOTIDE SEQUENCE [LARGE SCALE GENOMIC DNA]</scope>
    <source>
        <strain evidence="8">cv. WK10039</strain>
    </source>
</reference>
<dbReference type="PANTHER" id="PTHR46261:SF12">
    <property type="entry name" value="HIGH MOBILITY GROUP B PROTEIN 14"/>
    <property type="match status" value="1"/>
</dbReference>
<dbReference type="GO" id="GO:0030527">
    <property type="term" value="F:structural constituent of chromatin"/>
    <property type="evidence" value="ECO:0007669"/>
    <property type="project" value="UniProtKB-ARBA"/>
</dbReference>
<dbReference type="GO" id="GO:0006325">
    <property type="term" value="P:chromatin organization"/>
    <property type="evidence" value="ECO:0007669"/>
    <property type="project" value="UniProtKB-ARBA"/>
</dbReference>
<dbReference type="InterPro" id="IPR009071">
    <property type="entry name" value="HMG_box_dom"/>
</dbReference>
<feature type="region of interest" description="Disordered" evidence="6">
    <location>
        <begin position="1"/>
        <end position="70"/>
    </location>
</feature>
<dbReference type="CDD" id="cd22005">
    <property type="entry name" value="HMG-box_AtHMGB1-like"/>
    <property type="match status" value="1"/>
</dbReference>
<dbReference type="GeneID" id="108854117"/>
<dbReference type="GO" id="GO:0003677">
    <property type="term" value="F:DNA binding"/>
    <property type="evidence" value="ECO:0007669"/>
    <property type="project" value="UniProtKB-UniRule"/>
</dbReference>
<comment type="subcellular location">
    <subcellularLocation>
        <location evidence="1">Nucleus</location>
    </subcellularLocation>
</comment>
<feature type="compositionally biased region" description="Polar residues" evidence="6">
    <location>
        <begin position="9"/>
        <end position="19"/>
    </location>
</feature>
<name>A0A6J0NH25_RAPSA</name>
<gene>
    <name evidence="9" type="primary">LOC108854117</name>
</gene>
<feature type="DNA-binding region" description="HMG box" evidence="5">
    <location>
        <begin position="67"/>
        <end position="136"/>
    </location>
</feature>
<keyword evidence="3 5" id="KW-0238">DNA-binding</keyword>